<dbReference type="Gene3D" id="3.40.190.10">
    <property type="entry name" value="Periplasmic binding protein-like II"/>
    <property type="match status" value="1"/>
</dbReference>
<feature type="compositionally biased region" description="Low complexity" evidence="4">
    <location>
        <begin position="31"/>
        <end position="46"/>
    </location>
</feature>
<dbReference type="AlphaFoldDB" id="A0A3B0SC76"/>
<dbReference type="InterPro" id="IPR006059">
    <property type="entry name" value="SBP"/>
</dbReference>
<gene>
    <name evidence="5" type="ORF">MNBD_ACTINO01-163</name>
</gene>
<dbReference type="GO" id="GO:0015768">
    <property type="term" value="P:maltose transport"/>
    <property type="evidence" value="ECO:0007669"/>
    <property type="project" value="TreeGrafter"/>
</dbReference>
<dbReference type="EMBL" id="UOEI01000379">
    <property type="protein sequence ID" value="VAW03851.1"/>
    <property type="molecule type" value="Genomic_DNA"/>
</dbReference>
<evidence type="ECO:0000256" key="3">
    <source>
        <dbReference type="ARBA" id="ARBA00022729"/>
    </source>
</evidence>
<dbReference type="GO" id="GO:0055052">
    <property type="term" value="C:ATP-binding cassette (ABC) transporter complex, substrate-binding subunit-containing"/>
    <property type="evidence" value="ECO:0007669"/>
    <property type="project" value="TreeGrafter"/>
</dbReference>
<evidence type="ECO:0000313" key="5">
    <source>
        <dbReference type="EMBL" id="VAW03851.1"/>
    </source>
</evidence>
<protein>
    <recommendedName>
        <fullName evidence="6">Extracellular solute-binding protein</fullName>
    </recommendedName>
</protein>
<dbReference type="GO" id="GO:1901982">
    <property type="term" value="F:maltose binding"/>
    <property type="evidence" value="ECO:0007669"/>
    <property type="project" value="TreeGrafter"/>
</dbReference>
<comment type="similarity">
    <text evidence="1">Belongs to the bacterial solute-binding protein 1 family.</text>
</comment>
<feature type="region of interest" description="Disordered" evidence="4">
    <location>
        <begin position="31"/>
        <end position="50"/>
    </location>
</feature>
<evidence type="ECO:0000256" key="1">
    <source>
        <dbReference type="ARBA" id="ARBA00008520"/>
    </source>
</evidence>
<dbReference type="PANTHER" id="PTHR30061:SF50">
    <property type="entry name" value="MALTOSE_MALTODEXTRIN-BINDING PERIPLASMIC PROTEIN"/>
    <property type="match status" value="1"/>
</dbReference>
<dbReference type="GO" id="GO:0042956">
    <property type="term" value="P:maltodextrin transmembrane transport"/>
    <property type="evidence" value="ECO:0007669"/>
    <property type="project" value="TreeGrafter"/>
</dbReference>
<feature type="non-terminal residue" evidence="5">
    <location>
        <position position="188"/>
    </location>
</feature>
<reference evidence="5" key="1">
    <citation type="submission" date="2018-06" db="EMBL/GenBank/DDBJ databases">
        <authorList>
            <person name="Zhirakovskaya E."/>
        </authorList>
    </citation>
    <scope>NUCLEOTIDE SEQUENCE</scope>
</reference>
<sequence>MKKVPMSIRLVAIAMVMLLVAAACSSADDGSTASDASSTTAVSDITQAPSTTADASAESVTITYWHTMSDPETEQLDNVIAAFEAANPGIRIEPTRFAYGDLKAALMAGLADGQGPDTALLDIMWVPGFADLGALERLDGVMPRFAWIARRTFPGALATNYWNGHYYGLPQNTSTQVLLWNKSVFDAA</sequence>
<accession>A0A3B0SC76</accession>
<evidence type="ECO:0000256" key="2">
    <source>
        <dbReference type="ARBA" id="ARBA00022448"/>
    </source>
</evidence>
<dbReference type="Pfam" id="PF13416">
    <property type="entry name" value="SBP_bac_8"/>
    <property type="match status" value="1"/>
</dbReference>
<proteinExistence type="inferred from homology"/>
<dbReference type="PANTHER" id="PTHR30061">
    <property type="entry name" value="MALTOSE-BINDING PERIPLASMIC PROTEIN"/>
    <property type="match status" value="1"/>
</dbReference>
<name>A0A3B0SC76_9ZZZZ</name>
<dbReference type="PROSITE" id="PS51257">
    <property type="entry name" value="PROKAR_LIPOPROTEIN"/>
    <property type="match status" value="1"/>
</dbReference>
<evidence type="ECO:0000256" key="4">
    <source>
        <dbReference type="SAM" id="MobiDB-lite"/>
    </source>
</evidence>
<keyword evidence="2" id="KW-0813">Transport</keyword>
<evidence type="ECO:0008006" key="6">
    <source>
        <dbReference type="Google" id="ProtNLM"/>
    </source>
</evidence>
<organism evidence="5">
    <name type="scientific">hydrothermal vent metagenome</name>
    <dbReference type="NCBI Taxonomy" id="652676"/>
    <lineage>
        <taxon>unclassified sequences</taxon>
        <taxon>metagenomes</taxon>
        <taxon>ecological metagenomes</taxon>
    </lineage>
</organism>
<keyword evidence="3" id="KW-0732">Signal</keyword>
<dbReference type="SUPFAM" id="SSF53850">
    <property type="entry name" value="Periplasmic binding protein-like II"/>
    <property type="match status" value="1"/>
</dbReference>